<sequence>MLFLSRIIIYLIKLPNKIILKKKNFDEIKFGDFCNFKFYPKAQVEIGKRVDIRNNCSILVSNNAVLSIKDGFFMNNFCSINCLEKIIIEENVLFGEGVRVYDHNHQYDSFGVKKQDFNTGTVKIGKNCWLGSNVVVLKGVTIGDNVIIGAGCTIYKDIPANSIVINKQELVIKNI</sequence>
<dbReference type="AlphaFoldDB" id="A0A1G7EBL0"/>
<dbReference type="GO" id="GO:0016740">
    <property type="term" value="F:transferase activity"/>
    <property type="evidence" value="ECO:0007669"/>
    <property type="project" value="UniProtKB-KW"/>
</dbReference>
<dbReference type="OrthoDB" id="9812571at2"/>
<reference evidence="1 2" key="1">
    <citation type="submission" date="2016-10" db="EMBL/GenBank/DDBJ databases">
        <authorList>
            <person name="de Groot N.N."/>
        </authorList>
    </citation>
    <scope>NUCLEOTIDE SEQUENCE [LARGE SCALE GENOMIC DNA]</scope>
    <source>
        <strain evidence="1 2">DSM 24015</strain>
    </source>
</reference>
<protein>
    <submittedName>
        <fullName evidence="1">Acetyltransferase (Isoleucine patch superfamily)</fullName>
    </submittedName>
</protein>
<keyword evidence="1" id="KW-0808">Transferase</keyword>
<dbReference type="InterPro" id="IPR011004">
    <property type="entry name" value="Trimer_LpxA-like_sf"/>
</dbReference>
<proteinExistence type="predicted"/>
<dbReference type="SUPFAM" id="SSF51161">
    <property type="entry name" value="Trimeric LpxA-like enzymes"/>
    <property type="match status" value="1"/>
</dbReference>
<organism evidence="1 2">
    <name type="scientific">Riemerella columbipharyngis</name>
    <dbReference type="NCBI Taxonomy" id="1071918"/>
    <lineage>
        <taxon>Bacteria</taxon>
        <taxon>Pseudomonadati</taxon>
        <taxon>Bacteroidota</taxon>
        <taxon>Flavobacteriia</taxon>
        <taxon>Flavobacteriales</taxon>
        <taxon>Weeksellaceae</taxon>
        <taxon>Riemerella</taxon>
    </lineage>
</organism>
<keyword evidence="2" id="KW-1185">Reference proteome</keyword>
<dbReference type="CDD" id="cd04647">
    <property type="entry name" value="LbH_MAT_like"/>
    <property type="match status" value="1"/>
</dbReference>
<evidence type="ECO:0000313" key="2">
    <source>
        <dbReference type="Proteomes" id="UP000198517"/>
    </source>
</evidence>
<dbReference type="RefSeq" id="WP_092737306.1">
    <property type="nucleotide sequence ID" value="NZ_FNAS01000015.1"/>
</dbReference>
<dbReference type="Proteomes" id="UP000198517">
    <property type="component" value="Unassembled WGS sequence"/>
</dbReference>
<dbReference type="EMBL" id="FNAS01000015">
    <property type="protein sequence ID" value="SDE60806.1"/>
    <property type="molecule type" value="Genomic_DNA"/>
</dbReference>
<dbReference type="Gene3D" id="2.160.10.10">
    <property type="entry name" value="Hexapeptide repeat proteins"/>
    <property type="match status" value="1"/>
</dbReference>
<dbReference type="PANTHER" id="PTHR23416">
    <property type="entry name" value="SIALIC ACID SYNTHASE-RELATED"/>
    <property type="match status" value="1"/>
</dbReference>
<dbReference type="InterPro" id="IPR001451">
    <property type="entry name" value="Hexapep"/>
</dbReference>
<name>A0A1G7EBL0_9FLAO</name>
<dbReference type="STRING" id="1071918.SAMN05421544_1153"/>
<dbReference type="Pfam" id="PF00132">
    <property type="entry name" value="Hexapep"/>
    <property type="match status" value="1"/>
</dbReference>
<dbReference type="InterPro" id="IPR051159">
    <property type="entry name" value="Hexapeptide_acetyltransf"/>
</dbReference>
<evidence type="ECO:0000313" key="1">
    <source>
        <dbReference type="EMBL" id="SDE60806.1"/>
    </source>
</evidence>
<gene>
    <name evidence="1" type="ORF">SAMN05421544_1153</name>
</gene>
<accession>A0A1G7EBL0</accession>